<dbReference type="PANTHER" id="PTHR22904:SF523">
    <property type="entry name" value="STRESS-INDUCED-PHOSPHOPROTEIN 1"/>
    <property type="match status" value="1"/>
</dbReference>
<dbReference type="Pfam" id="PF13424">
    <property type="entry name" value="TPR_12"/>
    <property type="match status" value="1"/>
</dbReference>
<dbReference type="SMART" id="SM00028">
    <property type="entry name" value="TPR"/>
    <property type="match status" value="2"/>
</dbReference>
<feature type="non-terminal residue" evidence="4">
    <location>
        <position position="86"/>
    </location>
</feature>
<proteinExistence type="predicted"/>
<dbReference type="InterPro" id="IPR019734">
    <property type="entry name" value="TPR_rpt"/>
</dbReference>
<organism evidence="4 5">
    <name type="scientific">Tribonema minus</name>
    <dbReference type="NCBI Taxonomy" id="303371"/>
    <lineage>
        <taxon>Eukaryota</taxon>
        <taxon>Sar</taxon>
        <taxon>Stramenopiles</taxon>
        <taxon>Ochrophyta</taxon>
        <taxon>PX clade</taxon>
        <taxon>Xanthophyceae</taxon>
        <taxon>Tribonematales</taxon>
        <taxon>Tribonemataceae</taxon>
        <taxon>Tribonema</taxon>
    </lineage>
</organism>
<evidence type="ECO:0000256" key="3">
    <source>
        <dbReference type="PROSITE-ProRule" id="PRU00339"/>
    </source>
</evidence>
<reference evidence="4" key="1">
    <citation type="submission" date="2021-02" db="EMBL/GenBank/DDBJ databases">
        <title>First Annotated Genome of the Yellow-green Alga Tribonema minus.</title>
        <authorList>
            <person name="Mahan K.M."/>
        </authorList>
    </citation>
    <scope>NUCLEOTIDE SEQUENCE</scope>
    <source>
        <strain evidence="4">UTEX B ZZ1240</strain>
    </source>
</reference>
<protein>
    <submittedName>
        <fullName evidence="4">Uncharacterized protein</fullName>
    </submittedName>
</protein>
<dbReference type="EMBL" id="JAFCMP010000063">
    <property type="protein sequence ID" value="KAG5188796.1"/>
    <property type="molecule type" value="Genomic_DNA"/>
</dbReference>
<evidence type="ECO:0000256" key="1">
    <source>
        <dbReference type="ARBA" id="ARBA00022737"/>
    </source>
</evidence>
<dbReference type="PANTHER" id="PTHR22904">
    <property type="entry name" value="TPR REPEAT CONTAINING PROTEIN"/>
    <property type="match status" value="1"/>
</dbReference>
<dbReference type="AlphaFoldDB" id="A0A835Z7U2"/>
<dbReference type="Proteomes" id="UP000664859">
    <property type="component" value="Unassembled WGS sequence"/>
</dbReference>
<dbReference type="Gene3D" id="1.25.40.10">
    <property type="entry name" value="Tetratricopeptide repeat domain"/>
    <property type="match status" value="1"/>
</dbReference>
<sequence>PAMEAAEAAKAAGNDAWRLGDLDEAVRCFSRAIDLAEGEGGSNANLPVYYSNRSAAYLKQGDGVKALLDAEKCTTLDETWAKGERR</sequence>
<keyword evidence="5" id="KW-1185">Reference proteome</keyword>
<dbReference type="SUPFAM" id="SSF48452">
    <property type="entry name" value="TPR-like"/>
    <property type="match status" value="1"/>
</dbReference>
<dbReference type="OrthoDB" id="2423701at2759"/>
<dbReference type="PROSITE" id="PS50005">
    <property type="entry name" value="TPR"/>
    <property type="match status" value="1"/>
</dbReference>
<dbReference type="GO" id="GO:0051879">
    <property type="term" value="F:Hsp90 protein binding"/>
    <property type="evidence" value="ECO:0007669"/>
    <property type="project" value="TreeGrafter"/>
</dbReference>
<feature type="non-terminal residue" evidence="4">
    <location>
        <position position="1"/>
    </location>
</feature>
<evidence type="ECO:0000256" key="2">
    <source>
        <dbReference type="ARBA" id="ARBA00022803"/>
    </source>
</evidence>
<keyword evidence="2 3" id="KW-0802">TPR repeat</keyword>
<dbReference type="InterPro" id="IPR011990">
    <property type="entry name" value="TPR-like_helical_dom_sf"/>
</dbReference>
<evidence type="ECO:0000313" key="5">
    <source>
        <dbReference type="Proteomes" id="UP000664859"/>
    </source>
</evidence>
<name>A0A835Z7U2_9STRA</name>
<keyword evidence="1" id="KW-0677">Repeat</keyword>
<feature type="repeat" description="TPR" evidence="3">
    <location>
        <begin position="6"/>
        <end position="39"/>
    </location>
</feature>
<comment type="caution">
    <text evidence="4">The sequence shown here is derived from an EMBL/GenBank/DDBJ whole genome shotgun (WGS) entry which is preliminary data.</text>
</comment>
<gene>
    <name evidence="4" type="ORF">JKP88DRAFT_152385</name>
</gene>
<evidence type="ECO:0000313" key="4">
    <source>
        <dbReference type="EMBL" id="KAG5188796.1"/>
    </source>
</evidence>
<accession>A0A835Z7U2</accession>